<sequence>MSGKNYLKKLLNDNYRENIEHVLKTMYEGNKESFFDCCGRIIGVLDSVVKKGYLSYEKYKIMKDSLMNSCIDQESTIISQESEKITVLNTDTGTVDSFFLADFIYWFVKMFTTDPLFRKGLNGHYDYTGVMSLLDEELLKRVYESNIKKCIVPAINYWTNMEMKILFDKPEYEWIYYAHGSHPKYLWKEVHEWNEDRWKEYEELLSNQKCIAVGETGLDYSYPEFGPTHRDVQKRYLEHFISYANKYHLPAILHIRSGIKEESISDRGVVDADEDAISIFKVNPPKFGAVYHCFCGDVETIKRYCDVGVKYFGIGGKIFYENELEETVRFMPEDSLVLETDAPYIRIPDMKGPNTSLSLWDIAERIALVRGTTTEKIIELTTRNAERLFDTGYGDV</sequence>
<dbReference type="CDD" id="cd01310">
    <property type="entry name" value="TatD_DNAse"/>
    <property type="match status" value="1"/>
</dbReference>
<dbReference type="Proteomes" id="UP000452293">
    <property type="component" value="Unassembled WGS sequence"/>
</dbReference>
<keyword evidence="1" id="KW-0378">Hydrolase</keyword>
<comment type="caution">
    <text evidence="2">The sequence shown here is derived from an EMBL/GenBank/DDBJ whole genome shotgun (WGS) entry which is preliminary data.</text>
</comment>
<reference evidence="2 3" key="1">
    <citation type="journal article" date="2019" name="Nat. Med.">
        <title>A library of human gut bacterial isolates paired with longitudinal multiomics data enables mechanistic microbiome research.</title>
        <authorList>
            <person name="Poyet M."/>
            <person name="Groussin M."/>
            <person name="Gibbons S.M."/>
            <person name="Avila-Pacheco J."/>
            <person name="Jiang X."/>
            <person name="Kearney S.M."/>
            <person name="Perrotta A.R."/>
            <person name="Berdy B."/>
            <person name="Zhao S."/>
            <person name="Lieberman T.D."/>
            <person name="Swanson P.K."/>
            <person name="Smith M."/>
            <person name="Roesemann S."/>
            <person name="Alexander J.E."/>
            <person name="Rich S.A."/>
            <person name="Livny J."/>
            <person name="Vlamakis H."/>
            <person name="Clish C."/>
            <person name="Bullock K."/>
            <person name="Deik A."/>
            <person name="Scott J."/>
            <person name="Pierce K.A."/>
            <person name="Xavier R.J."/>
            <person name="Alm E.J."/>
        </authorList>
    </citation>
    <scope>NUCLEOTIDE SEQUENCE [LARGE SCALE GENOMIC DNA]</scope>
    <source>
        <strain evidence="2 3">BIOML-A1</strain>
    </source>
</reference>
<dbReference type="Pfam" id="PF01026">
    <property type="entry name" value="TatD_DNase"/>
    <property type="match status" value="1"/>
</dbReference>
<dbReference type="PROSITE" id="PS01091">
    <property type="entry name" value="TATD_3"/>
    <property type="match status" value="1"/>
</dbReference>
<organism evidence="2 3">
    <name type="scientific">Blautia massiliensis</name>
    <name type="common">ex Durand et al. 2017</name>
    <dbReference type="NCBI Taxonomy" id="1737424"/>
    <lineage>
        <taxon>Bacteria</taxon>
        <taxon>Bacillati</taxon>
        <taxon>Bacillota</taxon>
        <taxon>Clostridia</taxon>
        <taxon>Lachnospirales</taxon>
        <taxon>Lachnospiraceae</taxon>
        <taxon>Blautia</taxon>
    </lineage>
</organism>
<dbReference type="PANTHER" id="PTHR46124">
    <property type="entry name" value="D-AMINOACYL-TRNA DEACYLASE"/>
    <property type="match status" value="1"/>
</dbReference>
<evidence type="ECO:0000256" key="1">
    <source>
        <dbReference type="ARBA" id="ARBA00022801"/>
    </source>
</evidence>
<dbReference type="RefSeq" id="WP_129976109.1">
    <property type="nucleotide sequence ID" value="NZ_WWVV01000031.1"/>
</dbReference>
<accession>A0ABW9X7H5</accession>
<dbReference type="InterPro" id="IPR001130">
    <property type="entry name" value="TatD-like"/>
</dbReference>
<evidence type="ECO:0000313" key="2">
    <source>
        <dbReference type="EMBL" id="MZL78837.1"/>
    </source>
</evidence>
<name>A0ABW9X7H5_9FIRM</name>
<dbReference type="InterPro" id="IPR018228">
    <property type="entry name" value="DNase_TatD-rel_CS"/>
</dbReference>
<evidence type="ECO:0000313" key="3">
    <source>
        <dbReference type="Proteomes" id="UP000452293"/>
    </source>
</evidence>
<keyword evidence="3" id="KW-1185">Reference proteome</keyword>
<dbReference type="PANTHER" id="PTHR46124:SF2">
    <property type="entry name" value="D-AMINOACYL-TRNA DEACYLASE"/>
    <property type="match status" value="1"/>
</dbReference>
<gene>
    <name evidence="2" type="ORF">GT718_16110</name>
</gene>
<dbReference type="SUPFAM" id="SSF51556">
    <property type="entry name" value="Metallo-dependent hydrolases"/>
    <property type="match status" value="1"/>
</dbReference>
<proteinExistence type="predicted"/>
<dbReference type="Gene3D" id="3.20.20.140">
    <property type="entry name" value="Metal-dependent hydrolases"/>
    <property type="match status" value="1"/>
</dbReference>
<dbReference type="EMBL" id="WWVW01000042">
    <property type="protein sequence ID" value="MZL78837.1"/>
    <property type="molecule type" value="Genomic_DNA"/>
</dbReference>
<protein>
    <submittedName>
        <fullName evidence="2">Uncharacterized protein</fullName>
    </submittedName>
</protein>
<dbReference type="InterPro" id="IPR032466">
    <property type="entry name" value="Metal_Hydrolase"/>
</dbReference>